<dbReference type="AlphaFoldDB" id="A0A3B0VAA6"/>
<gene>
    <name evidence="1" type="ORF">MNBD_DELTA03-1705</name>
</gene>
<evidence type="ECO:0000313" key="1">
    <source>
        <dbReference type="EMBL" id="VAW39801.1"/>
    </source>
</evidence>
<sequence length="163" mass="18879">MDLSTTPQNSQKLIRCTVKSNNGPASLRYIELEHYSLWSYMMLHKHGLEVANASLWLWIKKAEVEAKKSQYAHFSAMEKVNKIELLIFDERYGFTHETYRFAPLKETNLLQKALLSHLAPEIVNSGSYDINNYPGYCIQCGKNLKDMILGISGSDTRLWYRKK</sequence>
<organism evidence="1">
    <name type="scientific">hydrothermal vent metagenome</name>
    <dbReference type="NCBI Taxonomy" id="652676"/>
    <lineage>
        <taxon>unclassified sequences</taxon>
        <taxon>metagenomes</taxon>
        <taxon>ecological metagenomes</taxon>
    </lineage>
</organism>
<accession>A0A3B0VAA6</accession>
<name>A0A3B0VAA6_9ZZZZ</name>
<reference evidence="1" key="1">
    <citation type="submission" date="2018-06" db="EMBL/GenBank/DDBJ databases">
        <authorList>
            <person name="Zhirakovskaya E."/>
        </authorList>
    </citation>
    <scope>NUCLEOTIDE SEQUENCE</scope>
</reference>
<proteinExistence type="predicted"/>
<protein>
    <submittedName>
        <fullName evidence="1">Uncharacterized protein</fullName>
    </submittedName>
</protein>
<dbReference type="EMBL" id="UOEX01000301">
    <property type="protein sequence ID" value="VAW39801.1"/>
    <property type="molecule type" value="Genomic_DNA"/>
</dbReference>